<dbReference type="PANTHER" id="PTHR46276:SF1">
    <property type="entry name" value="E3 UBIQUITIN-PROTEIN LIGASE UBR5"/>
    <property type="match status" value="1"/>
</dbReference>
<dbReference type="FunFam" id="1.10.8.10:FF:000009">
    <property type="entry name" value="Putative E3 ubiquitin-protein ligase UBR5"/>
    <property type="match status" value="1"/>
</dbReference>
<dbReference type="PROSITE" id="PS51309">
    <property type="entry name" value="PABC"/>
    <property type="match status" value="1"/>
</dbReference>
<feature type="region of interest" description="Disordered" evidence="7">
    <location>
        <begin position="941"/>
        <end position="964"/>
    </location>
</feature>
<feature type="region of interest" description="Disordered" evidence="7">
    <location>
        <begin position="2730"/>
        <end position="2775"/>
    </location>
</feature>
<evidence type="ECO:0000256" key="8">
    <source>
        <dbReference type="SAM" id="Phobius"/>
    </source>
</evidence>
<feature type="transmembrane region" description="Helical" evidence="8">
    <location>
        <begin position="6"/>
        <end position="24"/>
    </location>
</feature>
<feature type="region of interest" description="Disordered" evidence="7">
    <location>
        <begin position="259"/>
        <end position="300"/>
    </location>
</feature>
<keyword evidence="2" id="KW-0863">Zinc-finger</keyword>
<dbReference type="InterPro" id="IPR024725">
    <property type="entry name" value="UBR5_UBA"/>
</dbReference>
<dbReference type="SMART" id="SM00517">
    <property type="entry name" value="PolyA"/>
    <property type="match status" value="1"/>
</dbReference>
<dbReference type="GO" id="GO:0034450">
    <property type="term" value="F:ubiquitin-ubiquitin ligase activity"/>
    <property type="evidence" value="ECO:0007669"/>
    <property type="project" value="TreeGrafter"/>
</dbReference>
<feature type="compositionally biased region" description="Basic and acidic residues" evidence="7">
    <location>
        <begin position="2079"/>
        <end position="2094"/>
    </location>
</feature>
<dbReference type="InterPro" id="IPR047503">
    <property type="entry name" value="UBR-box_UBR5"/>
</dbReference>
<dbReference type="Pfam" id="PF10277">
    <property type="entry name" value="Frag1"/>
    <property type="match status" value="1"/>
</dbReference>
<dbReference type="Pfam" id="PF00658">
    <property type="entry name" value="MLLE"/>
    <property type="match status" value="1"/>
</dbReference>
<reference evidence="13" key="2">
    <citation type="journal article" date="2016" name="Mol. Ecol.">
        <title>Population genomics of the filarial nematode parasite Wuchereria bancrofti from mosquitoes.</title>
        <authorList>
            <person name="Small S.T."/>
            <person name="Reimer L.J."/>
            <person name="Tisch D.J."/>
            <person name="King C.L."/>
            <person name="Christensen B.M."/>
            <person name="Siba P.M."/>
            <person name="Kazura J.W."/>
            <person name="Serre D."/>
            <person name="Zimmerman P.A."/>
        </authorList>
    </citation>
    <scope>NUCLEOTIDE SEQUENCE</scope>
    <source>
        <strain evidence="13">pt0022</strain>
    </source>
</reference>
<dbReference type="SMART" id="SM00396">
    <property type="entry name" value="ZnF_UBR1"/>
    <property type="match status" value="1"/>
</dbReference>
<evidence type="ECO:0000259" key="11">
    <source>
        <dbReference type="PROSITE" id="PS51157"/>
    </source>
</evidence>
<dbReference type="CDD" id="cd19675">
    <property type="entry name" value="UBR-box_UBR5"/>
    <property type="match status" value="1"/>
</dbReference>
<keyword evidence="3 5" id="KW-0833">Ubl conjugation pathway</keyword>
<dbReference type="Gene3D" id="1.10.8.10">
    <property type="entry name" value="DNA helicase RuvA subunit, C-terminal domain"/>
    <property type="match status" value="1"/>
</dbReference>
<dbReference type="GO" id="GO:0008270">
    <property type="term" value="F:zinc ion binding"/>
    <property type="evidence" value="ECO:0007669"/>
    <property type="project" value="UniProtKB-KW"/>
</dbReference>
<dbReference type="PROSITE" id="PS51157">
    <property type="entry name" value="ZF_UBR"/>
    <property type="match status" value="1"/>
</dbReference>
<dbReference type="CDD" id="cd14423">
    <property type="entry name" value="CUE_UBR5"/>
    <property type="match status" value="1"/>
</dbReference>
<feature type="compositionally biased region" description="Polar residues" evidence="7">
    <location>
        <begin position="1875"/>
        <end position="1928"/>
    </location>
</feature>
<dbReference type="InterPro" id="IPR036053">
    <property type="entry name" value="PABP-dom"/>
</dbReference>
<dbReference type="Gene3D" id="3.30.2410.10">
    <property type="entry name" value="Hect, E3 ligase catalytic domain"/>
    <property type="match status" value="1"/>
</dbReference>
<dbReference type="GO" id="GO:0043130">
    <property type="term" value="F:ubiquitin binding"/>
    <property type="evidence" value="ECO:0007669"/>
    <property type="project" value="InterPro"/>
</dbReference>
<dbReference type="InterPro" id="IPR003126">
    <property type="entry name" value="Znf_UBR"/>
</dbReference>
<feature type="domain" description="UBA" evidence="9">
    <location>
        <begin position="339"/>
        <end position="381"/>
    </location>
</feature>
<dbReference type="SUPFAM" id="SSF56204">
    <property type="entry name" value="Hect, E3 ligase catalytic domain"/>
    <property type="match status" value="1"/>
</dbReference>
<feature type="compositionally biased region" description="Polar residues" evidence="7">
    <location>
        <begin position="2762"/>
        <end position="2775"/>
    </location>
</feature>
<feature type="region of interest" description="Disordered" evidence="7">
    <location>
        <begin position="2629"/>
        <end position="2655"/>
    </location>
</feature>
<feature type="region of interest" description="Disordered" evidence="7">
    <location>
        <begin position="2484"/>
        <end position="2503"/>
    </location>
</feature>
<accession>A0AAF5PNA2</accession>
<evidence type="ECO:0000259" key="9">
    <source>
        <dbReference type="PROSITE" id="PS50030"/>
    </source>
</evidence>
<feature type="compositionally biased region" description="Acidic residues" evidence="7">
    <location>
        <begin position="1765"/>
        <end position="1801"/>
    </location>
</feature>
<dbReference type="PROSITE" id="PS50030">
    <property type="entry name" value="UBA"/>
    <property type="match status" value="1"/>
</dbReference>
<feature type="compositionally biased region" description="Low complexity" evidence="7">
    <location>
        <begin position="2579"/>
        <end position="2591"/>
    </location>
</feature>
<feature type="compositionally biased region" description="Low complexity" evidence="7">
    <location>
        <begin position="2484"/>
        <end position="2499"/>
    </location>
</feature>
<evidence type="ECO:0008006" key="15">
    <source>
        <dbReference type="Google" id="ProtNLM"/>
    </source>
</evidence>
<evidence type="ECO:0000256" key="7">
    <source>
        <dbReference type="SAM" id="MobiDB-lite"/>
    </source>
</evidence>
<dbReference type="InterPro" id="IPR009091">
    <property type="entry name" value="RCC1/BLIP-II"/>
</dbReference>
<reference evidence="14" key="3">
    <citation type="submission" date="2024-02" db="UniProtKB">
        <authorList>
            <consortium name="WormBaseParasite"/>
        </authorList>
    </citation>
    <scope>IDENTIFICATION</scope>
    <source>
        <strain evidence="14">pt0022</strain>
    </source>
</reference>
<evidence type="ECO:0000256" key="6">
    <source>
        <dbReference type="PROSITE-ProRule" id="PRU00508"/>
    </source>
</evidence>
<evidence type="ECO:0000259" key="12">
    <source>
        <dbReference type="PROSITE" id="PS51309"/>
    </source>
</evidence>
<dbReference type="GO" id="GO:0000209">
    <property type="term" value="P:protein polyubiquitination"/>
    <property type="evidence" value="ECO:0007669"/>
    <property type="project" value="TreeGrafter"/>
</dbReference>
<feature type="domain" description="UBR-type" evidence="11">
    <location>
        <begin position="1263"/>
        <end position="1331"/>
    </location>
</feature>
<dbReference type="SUPFAM" id="SSF63570">
    <property type="entry name" value="PABC (PABP) domain"/>
    <property type="match status" value="1"/>
</dbReference>
<dbReference type="WBParaSite" id="mrna-Wban_02968">
    <property type="protein sequence ID" value="mrna-Wban_02968"/>
    <property type="gene ID" value="Wban_02968"/>
</dbReference>
<dbReference type="InterPro" id="IPR035983">
    <property type="entry name" value="Hect_E3_ubiquitin_ligase"/>
</dbReference>
<feature type="domain" description="HECT" evidence="10">
    <location>
        <begin position="2787"/>
        <end position="3079"/>
    </location>
</feature>
<evidence type="ECO:0000256" key="1">
    <source>
        <dbReference type="ARBA" id="ARBA00022723"/>
    </source>
</evidence>
<dbReference type="SMART" id="SM00119">
    <property type="entry name" value="HECTc"/>
    <property type="match status" value="1"/>
</dbReference>
<dbReference type="Gene3D" id="3.90.1750.10">
    <property type="entry name" value="Hect, E3 ligase catalytic domains"/>
    <property type="match status" value="1"/>
</dbReference>
<feature type="region of interest" description="Disordered" evidence="7">
    <location>
        <begin position="2578"/>
        <end position="2599"/>
    </location>
</feature>
<keyword evidence="8" id="KW-1133">Transmembrane helix</keyword>
<proteinExistence type="predicted"/>
<dbReference type="SUPFAM" id="SSF50985">
    <property type="entry name" value="RCC1/BLIP-II"/>
    <property type="match status" value="1"/>
</dbReference>
<dbReference type="InterPro" id="IPR019402">
    <property type="entry name" value="CWH43_N"/>
</dbReference>
<evidence type="ECO:0000313" key="14">
    <source>
        <dbReference type="WBParaSite" id="mrna-Wban_02968"/>
    </source>
</evidence>
<dbReference type="Gene3D" id="3.30.2160.10">
    <property type="entry name" value="Hect, E3 ligase catalytic domain"/>
    <property type="match status" value="1"/>
</dbReference>
<protein>
    <recommendedName>
        <fullName evidence="15">E3 ubiquitin-protein ligase UBR5</fullName>
    </recommendedName>
</protein>
<keyword evidence="8" id="KW-0812">Transmembrane</keyword>
<feature type="transmembrane region" description="Helical" evidence="8">
    <location>
        <begin position="45"/>
        <end position="67"/>
    </location>
</feature>
<dbReference type="PANTHER" id="PTHR46276">
    <property type="entry name" value="E3 UBIQUITIN-PROTEIN LIGASE UBR5"/>
    <property type="match status" value="1"/>
</dbReference>
<name>A0AAF5PNA2_WUCBA</name>
<keyword evidence="4" id="KW-0862">Zinc</keyword>
<feature type="compositionally biased region" description="Polar residues" evidence="7">
    <location>
        <begin position="2100"/>
        <end position="2120"/>
    </location>
</feature>
<dbReference type="Gene3D" id="1.10.1900.10">
    <property type="entry name" value="c-terminal domain of poly(a) binding protein"/>
    <property type="match status" value="1"/>
</dbReference>
<dbReference type="GO" id="GO:0005634">
    <property type="term" value="C:nucleus"/>
    <property type="evidence" value="ECO:0007669"/>
    <property type="project" value="TreeGrafter"/>
</dbReference>
<feature type="compositionally biased region" description="Acidic residues" evidence="7">
    <location>
        <begin position="1727"/>
        <end position="1744"/>
    </location>
</feature>
<feature type="active site" description="Glycyl thioester intermediate" evidence="5">
    <location>
        <position position="3048"/>
    </location>
</feature>
<dbReference type="InterPro" id="IPR000569">
    <property type="entry name" value="HECT_dom"/>
</dbReference>
<dbReference type="Pfam" id="PF11547">
    <property type="entry name" value="E3_UbLigase_EDD"/>
    <property type="match status" value="1"/>
</dbReference>
<dbReference type="Pfam" id="PF00632">
    <property type="entry name" value="HECT"/>
    <property type="match status" value="1"/>
</dbReference>
<dbReference type="GO" id="GO:0005737">
    <property type="term" value="C:cytoplasm"/>
    <property type="evidence" value="ECO:0007669"/>
    <property type="project" value="TreeGrafter"/>
</dbReference>
<keyword evidence="1" id="KW-0479">Metal-binding</keyword>
<keyword evidence="8" id="KW-0472">Membrane</keyword>
<evidence type="ECO:0000256" key="2">
    <source>
        <dbReference type="ARBA" id="ARBA00022771"/>
    </source>
</evidence>
<feature type="compositionally biased region" description="Acidic residues" evidence="7">
    <location>
        <begin position="1815"/>
        <end position="1838"/>
    </location>
</feature>
<feature type="region of interest" description="Disordered" evidence="7">
    <location>
        <begin position="693"/>
        <end position="734"/>
    </location>
</feature>
<dbReference type="InterPro" id="IPR015940">
    <property type="entry name" value="UBA"/>
</dbReference>
<feature type="compositionally biased region" description="Low complexity" evidence="7">
    <location>
        <begin position="281"/>
        <end position="296"/>
    </location>
</feature>
<feature type="compositionally biased region" description="Basic and acidic residues" evidence="7">
    <location>
        <begin position="1947"/>
        <end position="1956"/>
    </location>
</feature>
<dbReference type="GO" id="GO:0003723">
    <property type="term" value="F:RNA binding"/>
    <property type="evidence" value="ECO:0007669"/>
    <property type="project" value="InterPro"/>
</dbReference>
<reference evidence="13" key="1">
    <citation type="submission" date="2015-03" db="EMBL/GenBank/DDBJ databases">
        <title>Wuchereria bancrofti Genome Sequencing Papua New Guinea Strain.</title>
        <authorList>
            <person name="Small S.T."/>
            <person name="Serre D."/>
            <person name="Zimmerman P.A."/>
        </authorList>
    </citation>
    <scope>NUCLEOTIDE SEQUENCE [LARGE SCALE GENOMIC DNA]</scope>
    <source>
        <strain evidence="13">pt0022</strain>
    </source>
</reference>
<evidence type="ECO:0000256" key="5">
    <source>
        <dbReference type="PROSITE-ProRule" id="PRU00104"/>
    </source>
</evidence>
<feature type="compositionally biased region" description="Basic and acidic residues" evidence="7">
    <location>
        <begin position="1802"/>
        <end position="1814"/>
    </location>
</feature>
<feature type="domain" description="PABC" evidence="12">
    <location>
        <begin position="2654"/>
        <end position="2731"/>
    </location>
</feature>
<dbReference type="GO" id="GO:0090263">
    <property type="term" value="P:positive regulation of canonical Wnt signaling pathway"/>
    <property type="evidence" value="ECO:0007669"/>
    <property type="project" value="TreeGrafter"/>
</dbReference>
<feature type="compositionally biased region" description="Low complexity" evidence="7">
    <location>
        <begin position="945"/>
        <end position="962"/>
    </location>
</feature>
<evidence type="ECO:0000256" key="3">
    <source>
        <dbReference type="ARBA" id="ARBA00022786"/>
    </source>
</evidence>
<evidence type="ECO:0000313" key="13">
    <source>
        <dbReference type="Proteomes" id="UP000093561"/>
    </source>
</evidence>
<feature type="compositionally biased region" description="Gly residues" evidence="7">
    <location>
        <begin position="271"/>
        <end position="280"/>
    </location>
</feature>
<dbReference type="InterPro" id="IPR002004">
    <property type="entry name" value="PABP_HYD_C"/>
</dbReference>
<feature type="compositionally biased region" description="Basic and acidic residues" evidence="7">
    <location>
        <begin position="259"/>
        <end position="268"/>
    </location>
</feature>
<feature type="region of interest" description="Disordered" evidence="7">
    <location>
        <begin position="2076"/>
        <end position="2131"/>
    </location>
</feature>
<feature type="region of interest" description="Disordered" evidence="7">
    <location>
        <begin position="1662"/>
        <end position="1977"/>
    </location>
</feature>
<evidence type="ECO:0000256" key="4">
    <source>
        <dbReference type="ARBA" id="ARBA00022833"/>
    </source>
</evidence>
<dbReference type="PROSITE" id="PS50237">
    <property type="entry name" value="HECT"/>
    <property type="match status" value="1"/>
</dbReference>
<sequence length="3079" mass="341879">MSLVMVHYIGALMAFGCGLVYTWAQTIFSYWMQPRFTKSVIPHCRLFLSCLSTIFFITTGIFGTILGQQPTNWFGRKQLYKWTPESPHYVEHMIATCSEWLLAICFEFYILTFAIEFRHASCHAPKLKLNLDTIYENNQFNANSADKNILNHTESKYIELLGSRKSCYKTWWVLENRMDDQKQLFLFAFPVPSNEDHLIDRIKEASSARNQHGAVSTAALANVDADSIAQLVVGPNHVAFLFRCGRVARLKYTLTTATKEENTTDDKSSTGTGGGAGSGSSGTASGPTTGSSGSSTNTVLSRGAKIRRVMMAARRTAGALGERAGVIVDRSRPLVPLSAIPEDLIAQAQVVLQGKSREVIVRELQRTNLNVNEAVNNLLSRDDEDGDEMDEGSEAYLPEELLSLLDAGLRSDSHGSAVIDGDNLYASGESFDYVVARDIARRRVDRDKKSDKAKEFSSETYTRLKYDEKLQYWGKETDMFPTGVAKFVKIAAMISELIALGDNGFFYSWSWKNDGHGSMTAHPFGTRLLTNAPDEEKFVDLVSCAYRACVVTNMNRVASFMDGEACGMKVSNVLLTPLMEIPDGEKYASLYVCPMYCLVKTQSNSCYWWGIYPFNERRKLWERMRSKSRRSSNLASPEVVEGCEVRTKSHPIYTTGSIALNFSSGTPMVGALMESAWTLSELCRFRVMTPAQHDENSDDDGSCLNSSAHQSTDKKGSLNQYGKRPREEQKGNTYRETAWALNEVIFIHKETSQDTAIVKIVDGAYCGIVYRPVVSNDGGDAVSQNQDACDLGKIRLMRKDDLVVVTPNSRIPCCPENFQKHMQKIQLPGGISMKKVHSLTIDNTGLRLLIERRGRLHLVRISVFGKIQSDHVLPLNVSAVCSAGLHLPRLENYGDEMIMMISDSNGSIIPMVRDATGGFREPVYCALPKIHNFAVGLRPLDSGDNENTSTTTNDDSSATSRNANRTGVMVTLIAPSPSSTHPRIPSLMQTVLYCDLQGVDLVLDALSKEADREVVKSEILSSRADGNRTILHAAVMNSFATTNKEEADTMEISVDTENKPLQRLTAIDMSAAEETRTAFDNRWQRMLRRHGANAEEEMLIRELMANNPLRRPGHDVGNMEDVLADFARSLKDAKKSSVFIEDMKEEVSMPIIVNANNEPKIRQCNSIEIVKTLCYNSTVAPFLLELLTTKDINGHTPFMCAVNYRAYTAAFILWLAAEEMQKEAQITGAQGKRQSADAILNSIIYPIGSRPDDSPLFMLCMNDTCSFTWTGDEHINQDIFECRTCGLVGTLCCCTECAYTCHRNHECRLKRTSPTAYCDCWEKCSCRALVAGNTPRREKLISVLLNSTDLIHRTNSRGEHLLLFLARTVGRQIIEQEHYQRRMMKKSQGATDTTPEHDLEPPKFARTAFAKMLADWRAVKSLIMLGVKGVQNDALVVEEVFHLNQQHGCSHLDKFAFVLLAKCSETHIDTLLNTLIAEANKNSDDMKRDPDIDSVISRFVRAVIRMFMLLTLLSPAAITVATATANGISQVIASGNTPPRRIFGPGLHTVSFTGLLSLVRSTSGRESSAAKEAKKKNVTNFVLKCRRIFQTLLNYSINELCNMADSLIAPVRLGIIKPTSVIAQNITNDPLDVIEKFLNSKVDLSTINTAGDDIAVVKFGRKRKRSTRREGDHGDEEVRETAQPHSTPESDNSSDSDSDESRPTRSQSYVGEVYNALRNEASSGNYDGDELFSMSEEDPEDDSVESVSSPAEQDDDPTSQGNDPNIDEEDEENDDDGNGDDEQEFGNEEDEGNYEEGDENENDRYEQEGEHEGNEEGNGDGEDEEMQVQPNEEDDVPESGDGTSDTTYGVRSRHIRPNERRTNQSSRNSRSTNSLAGEQQQDAAPRTDSNNASQQRVRSNEANNASRSGDATSGRVSGVTSGRHNTIPLQWAMRRMASNVERSTTTRRNDNSENRESNAGSLANSKHLRESSEDAATSVTKTNQQLALSFSLIIRLIVDLMPVLVDHREFVKSSYTLIPKMLELNDAVVIAVRRLIEERLYVVWQWMETVMDRTEAQLRFGNALMASPTIAAVLRKEKKLSPKKGDDRDTERHSPRPGSGNHSSTPVPRQEYTPGSATANNKKDEQNSDSTASLEDFFDYVTALMRSHASENGDDVPIIEFNALKALAFVADAYLSLIDMLEKLDARIALGLNSAESVASDKEVIDMFQNDEASVVDGSKSSVQAGAPITDFFQRSNSLLYPGIASSSNYHAFEHKCVDSLVLAERPQLLRPDIEKEEMFGLPIKHKTICEHRKSVREHGAKYPAHQGLATPWSNYQELLPINTSEEKEVPPVSGLSRPNVIVHSKNVSNEPTVQGKRRRLCSSSTVPPPRGFVAIQLESLKSALHRSNQSHLHKSLARWKNTLNLMSKAFSDQLLIACGGEVTGSMLLSEMAGFLVREAQFRKKMEKFKAAQSKDIVFEIERDKHEMIAQTIRQLNVHYSRRISSSSSMNSTQSNNTDSPREFGSVRSVRLVNLSWANANNKDDSDAPPLACHKVKVTFKNEPGEGSGVARSFYAAIADAFLTMKRLPTETQVLAAFGSSPGDVPPSSGNRGSGRGSYRDRSAILLNSLSVAGRRRSLRNRYTLSVSSPSYYSRHQPHLNEPSGDSEPVATSNVDNLATPQAPAAWEPERETLGERLLARVRAIRPQLCNKITGMLLDLQPHQLITILASEELLRAQVEEASEMIQAAGLGNGDGDRANESASSNPRGQPAQAKSVPIVRASSTPNLNSANDSGIVNMDDDTAPLFYRPSRTGYYTPIAGKNSTHRLNAFRNVGRMIGICLMQMEIFPLHLCRHVLKFILGRPINWFDLAFYDPVLFESMRTLVFNEGPTRPEQINSLYLTFEVAVPEQEGGGTMELKPGGANIAVTHENVVEYIYLFVEARMLGNHLKCLEAIKQGVYDAIPLGSLANMTAEDLRLLLCGTQEISMALMQSYTTFTDESSASPELLQKFKGWFWSICNKLNNQEKQDLIFFWTGSPTLPPSEDGFQPMPTVLVRPADDHLPTANTCISRLYVPLYPSKKVLKSKLLTAIKNKNFGFV</sequence>
<feature type="compositionally biased region" description="Low complexity" evidence="7">
    <location>
        <begin position="1863"/>
        <end position="1874"/>
    </location>
</feature>
<evidence type="ECO:0000259" key="10">
    <source>
        <dbReference type="PROSITE" id="PS50237"/>
    </source>
</evidence>
<dbReference type="Proteomes" id="UP000093561">
    <property type="component" value="Unassembled WGS sequence"/>
</dbReference>
<organism evidence="13 14">
    <name type="scientific">Wuchereria bancrofti</name>
    <dbReference type="NCBI Taxonomy" id="6293"/>
    <lineage>
        <taxon>Eukaryota</taxon>
        <taxon>Metazoa</taxon>
        <taxon>Ecdysozoa</taxon>
        <taxon>Nematoda</taxon>
        <taxon>Chromadorea</taxon>
        <taxon>Rhabditida</taxon>
        <taxon>Spirurina</taxon>
        <taxon>Spiruromorpha</taxon>
        <taxon>Filarioidea</taxon>
        <taxon>Onchocercidae</taxon>
        <taxon>Wuchereria</taxon>
    </lineage>
</organism>
<feature type="zinc finger region" description="UBR-type" evidence="6">
    <location>
        <begin position="1263"/>
        <end position="1331"/>
    </location>
</feature>